<dbReference type="InterPro" id="IPR010998">
    <property type="entry name" value="Integrase_recombinase_N"/>
</dbReference>
<dbReference type="Pfam" id="PF00589">
    <property type="entry name" value="Phage_integrase"/>
    <property type="match status" value="1"/>
</dbReference>
<evidence type="ECO:0000313" key="7">
    <source>
        <dbReference type="Proteomes" id="UP000197050"/>
    </source>
</evidence>
<dbReference type="GO" id="GO:0003677">
    <property type="term" value="F:DNA binding"/>
    <property type="evidence" value="ECO:0007669"/>
    <property type="project" value="UniProtKB-KW"/>
</dbReference>
<evidence type="ECO:0000256" key="1">
    <source>
        <dbReference type="ARBA" id="ARBA00008857"/>
    </source>
</evidence>
<dbReference type="PANTHER" id="PTHR30629">
    <property type="entry name" value="PROPHAGE INTEGRASE"/>
    <property type="match status" value="1"/>
</dbReference>
<sequence>MPKLTKRVVDAADSREKDYVIWDDELPGFGLRVFASGKRSYVIQYRLGKRSRRFTIGLHGVWTPERARQEAKVQLGRIAKGEDPAEEKQLDNRAITVKELCDLYLADLNAGLILGKGGRPKKPGTIASDIGRIHRHIVPLLGSRRVKDLTKAEVNKAMKDIMAGKTRLVAKTKKLRGKSIVKGGAGTATRTIGLFGGILTYAVDAGIIEVNPAHGVRRPKDSVRARRLSEAEYRVLGQLLAKAAENEKYEVSVELIRQLALTGCRRTEMVTLTWAEADTDSSCLRLTDSKEGRSIRPIGLPAVEYLEKRRKVRAGTYVFPGQGGDNAFGSLPNHWEQIFDDTPLADITPHVLRHSFASIANDLGFTEVTIAALVGHSKGSVTSNYIHTLDTALIMAADTISGYIQGLLDGIEFKQTAYAVDRDSRRAALARFLQQAAAPDAAGAANDEQRAAA</sequence>
<evidence type="ECO:0000259" key="5">
    <source>
        <dbReference type="PROSITE" id="PS51898"/>
    </source>
</evidence>
<evidence type="ECO:0000256" key="2">
    <source>
        <dbReference type="ARBA" id="ARBA00022908"/>
    </source>
</evidence>
<keyword evidence="3" id="KW-0238">DNA-binding</keyword>
<dbReference type="GO" id="GO:0006310">
    <property type="term" value="P:DNA recombination"/>
    <property type="evidence" value="ECO:0007669"/>
    <property type="project" value="UniProtKB-KW"/>
</dbReference>
<dbReference type="RefSeq" id="WP_024350870.1">
    <property type="nucleotide sequence ID" value="NZ_CP022048.2"/>
</dbReference>
<organism evidence="6 7">
    <name type="scientific">Brevundimonas vesicularis</name>
    <name type="common">Pseudomonas vesicularis</name>
    <dbReference type="NCBI Taxonomy" id="41276"/>
    <lineage>
        <taxon>Bacteria</taxon>
        <taxon>Pseudomonadati</taxon>
        <taxon>Pseudomonadota</taxon>
        <taxon>Alphaproteobacteria</taxon>
        <taxon>Caulobacterales</taxon>
        <taxon>Caulobacteraceae</taxon>
        <taxon>Brevundimonas</taxon>
    </lineage>
</organism>
<dbReference type="InterPro" id="IPR050808">
    <property type="entry name" value="Phage_Integrase"/>
</dbReference>
<dbReference type="GeneID" id="34013717"/>
<evidence type="ECO:0000256" key="3">
    <source>
        <dbReference type="ARBA" id="ARBA00023125"/>
    </source>
</evidence>
<dbReference type="PROSITE" id="PS51898">
    <property type="entry name" value="TYR_RECOMBINASE"/>
    <property type="match status" value="1"/>
</dbReference>
<dbReference type="Gene3D" id="1.10.150.130">
    <property type="match status" value="1"/>
</dbReference>
<proteinExistence type="inferred from homology"/>
<dbReference type="InterPro" id="IPR025166">
    <property type="entry name" value="Integrase_DNA_bind_dom"/>
</dbReference>
<accession>A0A1Z3U9G7</accession>
<name>A0A1Z3U9G7_BREVE</name>
<feature type="domain" description="Tyr recombinase" evidence="5">
    <location>
        <begin position="223"/>
        <end position="398"/>
    </location>
</feature>
<reference evidence="7" key="1">
    <citation type="submission" date="2017-06" db="EMBL/GenBank/DDBJ databases">
        <title>FDA dAtabase for Regulatory Grade micrObial Sequences (FDA-ARGOS): Supporting development and validation of Infectious Disease Dx tests.</title>
        <authorList>
            <person name="Minogue T."/>
            <person name="Wolcott M."/>
            <person name="Wasieloski L."/>
            <person name="Aguilar W."/>
            <person name="Moore D."/>
            <person name="Tallon L."/>
            <person name="Sadzewicz L."/>
            <person name="Sengamalay N."/>
            <person name="Ott S."/>
            <person name="Godinez A."/>
            <person name="Nagaraj S."/>
            <person name="Nadendla S."/>
            <person name="Geyer C."/>
            <person name="Sichtig H."/>
        </authorList>
    </citation>
    <scope>NUCLEOTIDE SEQUENCE [LARGE SCALE GENOMIC DNA]</scope>
    <source>
        <strain evidence="7">FDAARGOS_289</strain>
    </source>
</reference>
<keyword evidence="2" id="KW-0229">DNA integration</keyword>
<dbReference type="KEGG" id="bvc:CEP68_08760"/>
<dbReference type="InterPro" id="IPR038488">
    <property type="entry name" value="Integrase_DNA-bd_sf"/>
</dbReference>
<dbReference type="InterPro" id="IPR002104">
    <property type="entry name" value="Integrase_catalytic"/>
</dbReference>
<evidence type="ECO:0000313" key="6">
    <source>
        <dbReference type="EMBL" id="ASE39584.1"/>
    </source>
</evidence>
<dbReference type="SUPFAM" id="SSF56349">
    <property type="entry name" value="DNA breaking-rejoining enzymes"/>
    <property type="match status" value="1"/>
</dbReference>
<dbReference type="EMBL" id="CP022048">
    <property type="protein sequence ID" value="ASE39584.1"/>
    <property type="molecule type" value="Genomic_DNA"/>
</dbReference>
<dbReference type="CDD" id="cd00796">
    <property type="entry name" value="INT_Rci_Hp1_C"/>
    <property type="match status" value="1"/>
</dbReference>
<dbReference type="Pfam" id="PF13356">
    <property type="entry name" value="Arm-DNA-bind_3"/>
    <property type="match status" value="1"/>
</dbReference>
<dbReference type="InterPro" id="IPR011010">
    <property type="entry name" value="DNA_brk_join_enz"/>
</dbReference>
<dbReference type="Proteomes" id="UP000197050">
    <property type="component" value="Chromosome"/>
</dbReference>
<keyword evidence="4" id="KW-0233">DNA recombination</keyword>
<dbReference type="InterPro" id="IPR013762">
    <property type="entry name" value="Integrase-like_cat_sf"/>
</dbReference>
<gene>
    <name evidence="6" type="ORF">CEP68_08760</name>
</gene>
<dbReference type="AlphaFoldDB" id="A0A1Z3U9G7"/>
<protein>
    <submittedName>
        <fullName evidence="6">DUF4102 domain-containing protein</fullName>
    </submittedName>
</protein>
<dbReference type="GO" id="GO:0015074">
    <property type="term" value="P:DNA integration"/>
    <property type="evidence" value="ECO:0007669"/>
    <property type="project" value="UniProtKB-KW"/>
</dbReference>
<dbReference type="Gene3D" id="3.30.160.390">
    <property type="entry name" value="Integrase, DNA-binding domain"/>
    <property type="match status" value="1"/>
</dbReference>
<dbReference type="PANTHER" id="PTHR30629:SF2">
    <property type="entry name" value="PROPHAGE INTEGRASE INTS-RELATED"/>
    <property type="match status" value="1"/>
</dbReference>
<comment type="similarity">
    <text evidence="1">Belongs to the 'phage' integrase family.</text>
</comment>
<evidence type="ECO:0000256" key="4">
    <source>
        <dbReference type="ARBA" id="ARBA00023172"/>
    </source>
</evidence>
<dbReference type="Gene3D" id="1.10.443.10">
    <property type="entry name" value="Intergrase catalytic core"/>
    <property type="match status" value="1"/>
</dbReference>